<dbReference type="eggNOG" id="COG2353">
    <property type="taxonomic scope" value="Bacteria"/>
</dbReference>
<dbReference type="PANTHER" id="PTHR34406:SF1">
    <property type="entry name" value="PROTEIN YCEI"/>
    <property type="match status" value="1"/>
</dbReference>
<dbReference type="InterPro" id="IPR007372">
    <property type="entry name" value="Lipid/polyisoprenoid-bd_YceI"/>
</dbReference>
<dbReference type="HOGENOM" id="CLU_102556_0_0_6"/>
<evidence type="ECO:0000313" key="3">
    <source>
        <dbReference type="EMBL" id="ABC27161.1"/>
    </source>
</evidence>
<dbReference type="RefSeq" id="WP_011394238.1">
    <property type="nucleotide sequence ID" value="NC_007645.1"/>
</dbReference>
<accession>Q2SQB3</accession>
<evidence type="ECO:0000313" key="4">
    <source>
        <dbReference type="Proteomes" id="UP000000238"/>
    </source>
</evidence>
<reference evidence="3 4" key="1">
    <citation type="journal article" date="2005" name="Nucleic Acids Res.">
        <title>Genomic blueprint of Hahella chejuensis, a marine microbe producing an algicidal agent.</title>
        <authorList>
            <person name="Jeong H."/>
            <person name="Yim J.H."/>
            <person name="Lee C."/>
            <person name="Choi S.-H."/>
            <person name="Park Y.K."/>
            <person name="Yoon S.H."/>
            <person name="Hur C.-G."/>
            <person name="Kang H.-Y."/>
            <person name="Kim D."/>
            <person name="Lee H.H."/>
            <person name="Park K.H."/>
            <person name="Park S.-H."/>
            <person name="Park H.-S."/>
            <person name="Lee H.K."/>
            <person name="Oh T.K."/>
            <person name="Kim J.F."/>
        </authorList>
    </citation>
    <scope>NUCLEOTIDE SEQUENCE [LARGE SCALE GENOMIC DNA]</scope>
    <source>
        <strain evidence="3 4">KCTC 2396</strain>
    </source>
</reference>
<dbReference type="EMBL" id="CP000155">
    <property type="protein sequence ID" value="ABC27161.1"/>
    <property type="molecule type" value="Genomic_DNA"/>
</dbReference>
<evidence type="ECO:0000259" key="2">
    <source>
        <dbReference type="SMART" id="SM00867"/>
    </source>
</evidence>
<evidence type="ECO:0000256" key="1">
    <source>
        <dbReference type="SAM" id="SignalP"/>
    </source>
</evidence>
<dbReference type="Gene3D" id="2.40.128.110">
    <property type="entry name" value="Lipid/polyisoprenoid-binding, YceI-like"/>
    <property type="match status" value="1"/>
</dbReference>
<dbReference type="SUPFAM" id="SSF101874">
    <property type="entry name" value="YceI-like"/>
    <property type="match status" value="1"/>
</dbReference>
<dbReference type="PIRSF" id="PIRSF029811">
    <property type="entry name" value="UCP029811"/>
    <property type="match status" value="1"/>
</dbReference>
<dbReference type="STRING" id="349521.HCH_00246"/>
<dbReference type="InterPro" id="IPR027016">
    <property type="entry name" value="UCP029811"/>
</dbReference>
<dbReference type="KEGG" id="hch:HCH_00246"/>
<dbReference type="OrthoDB" id="9793816at2"/>
<feature type="signal peptide" evidence="1">
    <location>
        <begin position="1"/>
        <end position="19"/>
    </location>
</feature>
<keyword evidence="1" id="KW-0732">Signal</keyword>
<dbReference type="InterPro" id="IPR036761">
    <property type="entry name" value="TTHA0802/YceI-like_sf"/>
</dbReference>
<dbReference type="SMART" id="SM00867">
    <property type="entry name" value="YceI"/>
    <property type="match status" value="1"/>
</dbReference>
<feature type="domain" description="Lipid/polyisoprenoid-binding YceI-like" evidence="2">
    <location>
        <begin position="20"/>
        <end position="189"/>
    </location>
</feature>
<protein>
    <recommendedName>
        <fullName evidence="2">Lipid/polyisoprenoid-binding YceI-like domain-containing protein</fullName>
    </recommendedName>
</protein>
<dbReference type="AlphaFoldDB" id="Q2SQB3"/>
<feature type="chain" id="PRO_5004215958" description="Lipid/polyisoprenoid-binding YceI-like domain-containing protein" evidence="1">
    <location>
        <begin position="20"/>
        <end position="191"/>
    </location>
</feature>
<keyword evidence="4" id="KW-1185">Reference proteome</keyword>
<dbReference type="Proteomes" id="UP000000238">
    <property type="component" value="Chromosome"/>
</dbReference>
<sequence length="191" mass="20797">MKAKWLLAGLCCISSSVFANWQLNNEESKLSFISIKATDVAEVHHFGQLSGSINDAGEAILEIDLNSVATNIDIRNERMKKELFQTGQFPKATYSVKLDPELLKKAAPGASIVTSLDGSLELHDVKKEVKAEVVINRVSDKQVVVSTLQPLVINAADFALKDGVMKLKDIAKLPSISISVPVTFNLTFDAK</sequence>
<proteinExistence type="predicted"/>
<dbReference type="PANTHER" id="PTHR34406">
    <property type="entry name" value="PROTEIN YCEI"/>
    <property type="match status" value="1"/>
</dbReference>
<gene>
    <name evidence="3" type="ordered locus">HCH_00246</name>
</gene>
<dbReference type="Pfam" id="PF04264">
    <property type="entry name" value="YceI"/>
    <property type="match status" value="1"/>
</dbReference>
<organism evidence="3 4">
    <name type="scientific">Hahella chejuensis (strain KCTC 2396)</name>
    <dbReference type="NCBI Taxonomy" id="349521"/>
    <lineage>
        <taxon>Bacteria</taxon>
        <taxon>Pseudomonadati</taxon>
        <taxon>Pseudomonadota</taxon>
        <taxon>Gammaproteobacteria</taxon>
        <taxon>Oceanospirillales</taxon>
        <taxon>Hahellaceae</taxon>
        <taxon>Hahella</taxon>
    </lineage>
</organism>
<name>Q2SQB3_HAHCH</name>